<evidence type="ECO:0000256" key="12">
    <source>
        <dbReference type="PIRSR" id="PIRSR606823-1"/>
    </source>
</evidence>
<sequence length="716" mass="77338">MLRLLQLVLAVGVTVLMMATGATASGYKVGVGRADCTGPSVEITFMGYAQISQRGAGIHLRQYARSYIVDDGRGGRFVFVSVDAGMMGHAVKRDVVAVLQKKYGSTLYTPANVVISGSHTHSTPGGFLMYLLYDLTSLGFVAETFNALVHGIAQSIIRAHNNMVDARLYVAETEVLEANINRSPSAYENNPAAERAQYRHNVDKGLVQLQLVSARDESVLLGAINWFAVHPTSMNNTNRLVSSDNVGYASLLLEQEYNGGATVGKGEFVGVFASSNLGDSSPNIRGPKCEKTGLPCDVLTSSCPAGAGACFASGPGADMYESTALIADRLYRAASQLLARTDNAGGRRELTGPIGYAHQYVDMTVAEASYRDPATQRTERVRGCLPAMGYSFAAGTTDGPGAFDFQQGTITDNVLWNAVRDFIAEPTPDDKECQAPKPILLATGRARFPYDWQPKIVPTQLLTVGDFAIAAVPGEFTTMAGRRLRATVSRASVAAGGRELQVVVAGLSNMYSSYVTTPEEYEIQRYEGASTLYGPHTLTLYLEQYGRLVEAIVRNGTGGLDPGPTPPYEDDKQISLTTGVIFDSHPLGKDFGEVKLQPAAAYAHGDTVLAVFIAGNPRNNLMHDKSYFTVERRNGDGSGGEEDGNWTVVATDANWETRFRWERTSTILGFSDIEFQWTIGPATVPGVYRIRHFGYYRYILGGVYPYVGVTSTFTVA</sequence>
<comment type="cofactor">
    <cofactor evidence="13">
        <name>Zn(2+)</name>
        <dbReference type="ChEBI" id="CHEBI:29105"/>
    </cofactor>
    <text evidence="13">Binds 1 zinc ion per subunit.</text>
</comment>
<dbReference type="Gene3D" id="2.60.40.2300">
    <property type="entry name" value="Neutral/alkaline non-lysosomal ceramidase, C-terminal domain"/>
    <property type="match status" value="1"/>
</dbReference>
<evidence type="ECO:0000256" key="3">
    <source>
        <dbReference type="ARBA" id="ARBA00011891"/>
    </source>
</evidence>
<dbReference type="EC" id="3.5.1.23" evidence="3 14"/>
<evidence type="ECO:0000256" key="7">
    <source>
        <dbReference type="ARBA" id="ARBA00022801"/>
    </source>
</evidence>
<feature type="binding site" evidence="13">
    <location>
        <position position="119"/>
    </location>
    <ligand>
        <name>Zn(2+)</name>
        <dbReference type="ChEBI" id="CHEBI:29105"/>
    </ligand>
</feature>
<dbReference type="EnsemblMetazoa" id="AALB006308-RA">
    <property type="protein sequence ID" value="AALB006308-PA"/>
    <property type="gene ID" value="AALB006308"/>
</dbReference>
<dbReference type="AlphaFoldDB" id="A0A182FIG3"/>
<comment type="similarity">
    <text evidence="2 14">Belongs to the neutral ceramidase family.</text>
</comment>
<feature type="active site" description="Nucleophile" evidence="12">
    <location>
        <position position="281"/>
    </location>
</feature>
<dbReference type="InterPro" id="IPR038445">
    <property type="entry name" value="NCDase_C_sf"/>
</dbReference>
<evidence type="ECO:0000256" key="13">
    <source>
        <dbReference type="PIRSR" id="PIRSR606823-2"/>
    </source>
</evidence>
<dbReference type="GO" id="GO:0005576">
    <property type="term" value="C:extracellular region"/>
    <property type="evidence" value="ECO:0007669"/>
    <property type="project" value="UniProtKB-SubCell"/>
</dbReference>
<comment type="catalytic activity">
    <reaction evidence="11 14">
        <text>an N-acylsphing-4-enine + H2O = sphing-4-enine + a fatty acid</text>
        <dbReference type="Rhea" id="RHEA:20856"/>
        <dbReference type="ChEBI" id="CHEBI:15377"/>
        <dbReference type="ChEBI" id="CHEBI:28868"/>
        <dbReference type="ChEBI" id="CHEBI:52639"/>
        <dbReference type="ChEBI" id="CHEBI:57756"/>
        <dbReference type="EC" id="3.5.1.23"/>
    </reaction>
</comment>
<evidence type="ECO:0000256" key="8">
    <source>
        <dbReference type="ARBA" id="ARBA00022919"/>
    </source>
</evidence>
<evidence type="ECO:0000313" key="17">
    <source>
        <dbReference type="EnsemblMetazoa" id="AALB006308-PA"/>
    </source>
</evidence>
<protein>
    <recommendedName>
        <fullName evidence="4 14">Neutral ceramidase</fullName>
        <ecNumber evidence="3 14">3.5.1.23</ecNumber>
    </recommendedName>
</protein>
<dbReference type="VEuPathDB" id="VectorBase:AALB006308"/>
<dbReference type="KEGG" id="aali:118459147"/>
<feature type="binding site" evidence="13">
    <location>
        <position position="475"/>
    </location>
    <ligand>
        <name>Zn(2+)</name>
        <dbReference type="ChEBI" id="CHEBI:29105"/>
    </ligand>
</feature>
<dbReference type="InterPro" id="IPR006823">
    <property type="entry name" value="Ceramidase_alk"/>
</dbReference>
<dbReference type="RefSeq" id="XP_035778137.1">
    <property type="nucleotide sequence ID" value="XM_035922244.1"/>
</dbReference>
<name>A0A182FIG3_ANOAL</name>
<dbReference type="Pfam" id="PF17048">
    <property type="entry name" value="Ceramidse_alk_C"/>
    <property type="match status" value="1"/>
</dbReference>
<dbReference type="GO" id="GO:0046512">
    <property type="term" value="P:sphingosine biosynthetic process"/>
    <property type="evidence" value="ECO:0007669"/>
    <property type="project" value="TreeGrafter"/>
</dbReference>
<evidence type="ECO:0000256" key="14">
    <source>
        <dbReference type="RuleBase" id="RU366019"/>
    </source>
</evidence>
<organism evidence="17 18">
    <name type="scientific">Anopheles albimanus</name>
    <name type="common">New world malaria mosquito</name>
    <dbReference type="NCBI Taxonomy" id="7167"/>
    <lineage>
        <taxon>Eukaryota</taxon>
        <taxon>Metazoa</taxon>
        <taxon>Ecdysozoa</taxon>
        <taxon>Arthropoda</taxon>
        <taxon>Hexapoda</taxon>
        <taxon>Insecta</taxon>
        <taxon>Pterygota</taxon>
        <taxon>Neoptera</taxon>
        <taxon>Endopterygota</taxon>
        <taxon>Diptera</taxon>
        <taxon>Nematocera</taxon>
        <taxon>Culicoidea</taxon>
        <taxon>Culicidae</taxon>
        <taxon>Anophelinae</taxon>
        <taxon>Anopheles</taxon>
    </lineage>
</organism>
<keyword evidence="7 14" id="KW-0378">Hydrolase</keyword>
<keyword evidence="10" id="KW-0325">Glycoprotein</keyword>
<dbReference type="OrthoDB" id="191371at2759"/>
<dbReference type="RefSeq" id="XP_035778129.1">
    <property type="nucleotide sequence ID" value="XM_035922236.1"/>
</dbReference>
<dbReference type="CTD" id="43618"/>
<dbReference type="GeneID" id="118459147"/>
<evidence type="ECO:0000256" key="11">
    <source>
        <dbReference type="ARBA" id="ARBA00048057"/>
    </source>
</evidence>
<feature type="domain" description="Neutral/alkaline non-lysosomal ceramidase N-terminal" evidence="15">
    <location>
        <begin position="27"/>
        <end position="542"/>
    </location>
</feature>
<dbReference type="VEuPathDB" id="VectorBase:AALB20_033982"/>
<keyword evidence="13" id="KW-0479">Metal-binding</keyword>
<evidence type="ECO:0000313" key="18">
    <source>
        <dbReference type="Proteomes" id="UP000069272"/>
    </source>
</evidence>
<dbReference type="STRING" id="7167.A0A182FIG3"/>
<dbReference type="PANTHER" id="PTHR12670:SF1">
    <property type="entry name" value="NEUTRAL CERAMIDASE"/>
    <property type="match status" value="1"/>
</dbReference>
<keyword evidence="13" id="KW-0862">Zinc</keyword>
<dbReference type="RefSeq" id="XP_035778165.1">
    <property type="nucleotide sequence ID" value="XM_035922272.1"/>
</dbReference>
<evidence type="ECO:0000256" key="2">
    <source>
        <dbReference type="ARBA" id="ARBA00009835"/>
    </source>
</evidence>
<keyword evidence="18" id="KW-1185">Reference proteome</keyword>
<dbReference type="PANTHER" id="PTHR12670">
    <property type="entry name" value="CERAMIDASE"/>
    <property type="match status" value="1"/>
</dbReference>
<evidence type="ECO:0000256" key="5">
    <source>
        <dbReference type="ARBA" id="ARBA00022525"/>
    </source>
</evidence>
<evidence type="ECO:0000259" key="16">
    <source>
        <dbReference type="Pfam" id="PF17048"/>
    </source>
</evidence>
<dbReference type="Proteomes" id="UP000069272">
    <property type="component" value="Chromosome X"/>
</dbReference>
<evidence type="ECO:0000256" key="4">
    <source>
        <dbReference type="ARBA" id="ARBA00019235"/>
    </source>
</evidence>
<dbReference type="GO" id="GO:0046872">
    <property type="term" value="F:metal ion binding"/>
    <property type="evidence" value="ECO:0007669"/>
    <property type="project" value="UniProtKB-KW"/>
</dbReference>
<dbReference type="GO" id="GO:0042759">
    <property type="term" value="P:long-chain fatty acid biosynthetic process"/>
    <property type="evidence" value="ECO:0007669"/>
    <property type="project" value="TreeGrafter"/>
</dbReference>
<dbReference type="GO" id="GO:0046514">
    <property type="term" value="P:ceramide catabolic process"/>
    <property type="evidence" value="ECO:0007669"/>
    <property type="project" value="InterPro"/>
</dbReference>
<feature type="binding site" evidence="13">
    <location>
        <position position="514"/>
    </location>
    <ligand>
        <name>Zn(2+)</name>
        <dbReference type="ChEBI" id="CHEBI:29105"/>
    </ligand>
</feature>
<dbReference type="RefSeq" id="XP_035778153.1">
    <property type="nucleotide sequence ID" value="XM_035922260.1"/>
</dbReference>
<dbReference type="FunFam" id="2.60.40.2300:FF:000003">
    <property type="entry name" value="Neutral ceramidase"/>
    <property type="match status" value="1"/>
</dbReference>
<dbReference type="RefSeq" id="XP_035778144.1">
    <property type="nucleotide sequence ID" value="XM_035922251.1"/>
</dbReference>
<comment type="subcellular location">
    <subcellularLocation>
        <location evidence="1">Secreted</location>
    </subcellularLocation>
</comment>
<evidence type="ECO:0000256" key="1">
    <source>
        <dbReference type="ARBA" id="ARBA00004613"/>
    </source>
</evidence>
<dbReference type="InterPro" id="IPR031331">
    <property type="entry name" value="NEUT/ALK_ceramidase_C"/>
</dbReference>
<evidence type="ECO:0000256" key="10">
    <source>
        <dbReference type="ARBA" id="ARBA00023180"/>
    </source>
</evidence>
<accession>A0A182FIG3</accession>
<dbReference type="Pfam" id="PF04734">
    <property type="entry name" value="Ceramidase_alk"/>
    <property type="match status" value="1"/>
</dbReference>
<proteinExistence type="inferred from homology"/>
<feature type="domain" description="Neutral/alkaline non-lysosomal ceramidase C-terminal" evidence="16">
    <location>
        <begin position="547"/>
        <end position="715"/>
    </location>
</feature>
<keyword evidence="6" id="KW-0732">Signal</keyword>
<dbReference type="GO" id="GO:0017040">
    <property type="term" value="F:N-acylsphingosine amidohydrolase activity"/>
    <property type="evidence" value="ECO:0007669"/>
    <property type="project" value="UniProtKB-UniRule"/>
</dbReference>
<keyword evidence="9 14" id="KW-0443">Lipid metabolism</keyword>
<evidence type="ECO:0000256" key="9">
    <source>
        <dbReference type="ARBA" id="ARBA00023098"/>
    </source>
</evidence>
<evidence type="ECO:0000259" key="15">
    <source>
        <dbReference type="Pfam" id="PF04734"/>
    </source>
</evidence>
<reference evidence="17 18" key="1">
    <citation type="journal article" date="2017" name="G3 (Bethesda)">
        <title>The Physical Genome Mapping of Anopheles albimanus Corrected Scaffold Misassemblies and Identified Interarm Rearrangements in Genus Anopheles.</title>
        <authorList>
            <person name="Artemov G.N."/>
            <person name="Peery A.N."/>
            <person name="Jiang X."/>
            <person name="Tu Z."/>
            <person name="Stegniy V.N."/>
            <person name="Sharakhova M.V."/>
            <person name="Sharakhov I.V."/>
        </authorList>
    </citation>
    <scope>NUCLEOTIDE SEQUENCE [LARGE SCALE GENOMIC DNA]</scope>
    <source>
        <strain evidence="17 18">ALBI9_A</strain>
    </source>
</reference>
<keyword evidence="5" id="KW-0964">Secreted</keyword>
<dbReference type="GO" id="GO:0016020">
    <property type="term" value="C:membrane"/>
    <property type="evidence" value="ECO:0007669"/>
    <property type="project" value="GOC"/>
</dbReference>
<keyword evidence="8 14" id="KW-0746">Sphingolipid metabolism</keyword>
<dbReference type="InterPro" id="IPR031329">
    <property type="entry name" value="NEUT/ALK_ceramidase_N"/>
</dbReference>
<feature type="binding site" evidence="13">
    <location>
        <position position="230"/>
    </location>
    <ligand>
        <name>Zn(2+)</name>
        <dbReference type="ChEBI" id="CHEBI:29105"/>
    </ligand>
</feature>
<evidence type="ECO:0000256" key="6">
    <source>
        <dbReference type="ARBA" id="ARBA00022729"/>
    </source>
</evidence>
<reference evidence="17" key="2">
    <citation type="submission" date="2022-08" db="UniProtKB">
        <authorList>
            <consortium name="EnsemblMetazoa"/>
        </authorList>
    </citation>
    <scope>IDENTIFICATION</scope>
    <source>
        <strain evidence="17">STECLA/ALBI9_A</strain>
    </source>
</reference>